<comment type="function">
    <text evidence="6">Variable subunit of the ferredoxin-thioredoxin reductase (FTR), which catalyzes the two-electron reduction of thioredoxins by the electrons provided by reduced ferredoxin.</text>
</comment>
<dbReference type="PANTHER" id="PTHR46937">
    <property type="entry name" value="FERREDOXIN-THIOREDOXIN REDUCTASE, VARIABLE CHAIN"/>
    <property type="match status" value="1"/>
</dbReference>
<evidence type="ECO:0000256" key="6">
    <source>
        <dbReference type="ARBA" id="ARBA00034474"/>
    </source>
</evidence>
<dbReference type="InterPro" id="IPR008990">
    <property type="entry name" value="Elect_transpt_acc-like_dom_sf"/>
</dbReference>
<keyword evidence="3" id="KW-0934">Plastid</keyword>
<protein>
    <recommendedName>
        <fullName evidence="8">Ferredoxin thioredoxin reductase alpha chain domain-containing protein</fullName>
    </recommendedName>
</protein>
<evidence type="ECO:0000313" key="9">
    <source>
        <dbReference type="EMBL" id="KAK4261634.1"/>
    </source>
</evidence>
<comment type="caution">
    <text evidence="9">The sequence shown here is derived from an EMBL/GenBank/DDBJ whole genome shotgun (WGS) entry which is preliminary data.</text>
</comment>
<evidence type="ECO:0000256" key="7">
    <source>
        <dbReference type="ARBA" id="ARBA00034490"/>
    </source>
</evidence>
<comment type="subcellular location">
    <subcellularLocation>
        <location evidence="1">Plastid</location>
        <location evidence="1">Chloroplast</location>
    </subcellularLocation>
</comment>
<accession>A0AAE1JYE1</accession>
<keyword evidence="4" id="KW-0560">Oxidoreductase</keyword>
<dbReference type="Proteomes" id="UP001293593">
    <property type="component" value="Unassembled WGS sequence"/>
</dbReference>
<dbReference type="GO" id="GO:0015979">
    <property type="term" value="P:photosynthesis"/>
    <property type="evidence" value="ECO:0007669"/>
    <property type="project" value="InterPro"/>
</dbReference>
<sequence>MTSCISPIISSSSFVISDPNMATATSNCTMKTHMRTMTSSSSSAAKSSSSNLIPRPGFCPMPLVARPASVACDCEFSFSKSLHSRNWTVSSAVEVNDLSSPPSTSSPEANVGSRVRVTAPLKVYHVPKVPEFEITGLEGEIKQYVGLWKGKRISANLPYKVQFVTEIPGRGPVKFFAHLKEDEFELI</sequence>
<proteinExistence type="inferred from homology"/>
<evidence type="ECO:0000313" key="10">
    <source>
        <dbReference type="Proteomes" id="UP001293593"/>
    </source>
</evidence>
<evidence type="ECO:0000259" key="8">
    <source>
        <dbReference type="Pfam" id="PF02941"/>
    </source>
</evidence>
<organism evidence="9 10">
    <name type="scientific">Acacia crassicarpa</name>
    <name type="common">northern wattle</name>
    <dbReference type="NCBI Taxonomy" id="499986"/>
    <lineage>
        <taxon>Eukaryota</taxon>
        <taxon>Viridiplantae</taxon>
        <taxon>Streptophyta</taxon>
        <taxon>Embryophyta</taxon>
        <taxon>Tracheophyta</taxon>
        <taxon>Spermatophyta</taxon>
        <taxon>Magnoliopsida</taxon>
        <taxon>eudicotyledons</taxon>
        <taxon>Gunneridae</taxon>
        <taxon>Pentapetalae</taxon>
        <taxon>rosids</taxon>
        <taxon>fabids</taxon>
        <taxon>Fabales</taxon>
        <taxon>Fabaceae</taxon>
        <taxon>Caesalpinioideae</taxon>
        <taxon>mimosoid clade</taxon>
        <taxon>Acacieae</taxon>
        <taxon>Acacia</taxon>
    </lineage>
</organism>
<dbReference type="InterPro" id="IPR044166">
    <property type="entry name" value="FTRV"/>
</dbReference>
<dbReference type="PANTHER" id="PTHR46937:SF4">
    <property type="entry name" value="FERREDOXIN-THIOREDOXIN REDUCTASE SUBUNIT A1, CHLOROPLASTIC"/>
    <property type="match status" value="1"/>
</dbReference>
<evidence type="ECO:0000256" key="4">
    <source>
        <dbReference type="ARBA" id="ARBA00023002"/>
    </source>
</evidence>
<dbReference type="GO" id="GO:0016491">
    <property type="term" value="F:oxidoreductase activity"/>
    <property type="evidence" value="ECO:0007669"/>
    <property type="project" value="UniProtKB-KW"/>
</dbReference>
<dbReference type="FunFam" id="2.30.30.50:FF:000002">
    <property type="entry name" value="Ferredoxin-thioredoxin reductase, variable chain"/>
    <property type="match status" value="1"/>
</dbReference>
<reference evidence="9" key="1">
    <citation type="submission" date="2023-10" db="EMBL/GenBank/DDBJ databases">
        <title>Chromosome-level genome of the transformable northern wattle, Acacia crassicarpa.</title>
        <authorList>
            <person name="Massaro I."/>
            <person name="Sinha N.R."/>
            <person name="Poethig S."/>
            <person name="Leichty A.R."/>
        </authorList>
    </citation>
    <scope>NUCLEOTIDE SEQUENCE</scope>
    <source>
        <strain evidence="9">Acra3RX</strain>
        <tissue evidence="9">Leaf</tissue>
    </source>
</reference>
<evidence type="ECO:0000256" key="1">
    <source>
        <dbReference type="ARBA" id="ARBA00004229"/>
    </source>
</evidence>
<feature type="domain" description="Ferredoxin thioredoxin reductase alpha chain" evidence="8">
    <location>
        <begin position="111"/>
        <end position="183"/>
    </location>
</feature>
<comment type="similarity">
    <text evidence="7">Belongs to the ferredoxin thioredoxin reductase alpha subunit family.</text>
</comment>
<evidence type="ECO:0000256" key="5">
    <source>
        <dbReference type="ARBA" id="ARBA00026011"/>
    </source>
</evidence>
<keyword evidence="2" id="KW-0150">Chloroplast</keyword>
<evidence type="ECO:0000256" key="2">
    <source>
        <dbReference type="ARBA" id="ARBA00022528"/>
    </source>
</evidence>
<dbReference type="GO" id="GO:0009507">
    <property type="term" value="C:chloroplast"/>
    <property type="evidence" value="ECO:0007669"/>
    <property type="project" value="UniProtKB-SubCell"/>
</dbReference>
<name>A0AAE1JYE1_9FABA</name>
<dbReference type="SUPFAM" id="SSF50090">
    <property type="entry name" value="Electron transport accessory proteins"/>
    <property type="match status" value="1"/>
</dbReference>
<dbReference type="Gene3D" id="2.30.30.50">
    <property type="match status" value="1"/>
</dbReference>
<gene>
    <name evidence="9" type="ORF">QN277_004600</name>
</gene>
<dbReference type="AlphaFoldDB" id="A0AAE1JYE1"/>
<dbReference type="Pfam" id="PF02941">
    <property type="entry name" value="FeThRed_A"/>
    <property type="match status" value="1"/>
</dbReference>
<comment type="subunit">
    <text evidence="5">Heterodimer of subunit A (variable subunit) and subunit B (catalytic subunit). Heterodimeric FTR forms a complex with ferredoxin and thioredoxin.</text>
</comment>
<dbReference type="InterPro" id="IPR004207">
    <property type="entry name" value="Fd_thioredoxin_Rdtase_alpha"/>
</dbReference>
<keyword evidence="10" id="KW-1185">Reference proteome</keyword>
<evidence type="ECO:0000256" key="3">
    <source>
        <dbReference type="ARBA" id="ARBA00022640"/>
    </source>
</evidence>
<dbReference type="EMBL" id="JAWXYG010000010">
    <property type="protein sequence ID" value="KAK4261634.1"/>
    <property type="molecule type" value="Genomic_DNA"/>
</dbReference>